<reference evidence="2 3" key="1">
    <citation type="submission" date="2015-01" db="EMBL/GenBank/DDBJ databases">
        <title>Genome sequence of Mycobacterium llatzerense and Mycobacterium immunogenum recovered from brain abscess.</title>
        <authorList>
            <person name="Greninger A.L."/>
            <person name="Langelier C."/>
            <person name="Cunningham G."/>
            <person name="Chiu C.Y."/>
            <person name="Miller S."/>
        </authorList>
    </citation>
    <scope>NUCLEOTIDE SEQUENCE [LARGE SCALE GENOMIC DNA]</scope>
    <source>
        <strain evidence="2 3">CLUC14</strain>
    </source>
</reference>
<dbReference type="Proteomes" id="UP000032221">
    <property type="component" value="Unassembled WGS sequence"/>
</dbReference>
<proteinExistence type="predicted"/>
<organism evidence="2 3">
    <name type="scientific">Mycolicibacterium llatzerense</name>
    <dbReference type="NCBI Taxonomy" id="280871"/>
    <lineage>
        <taxon>Bacteria</taxon>
        <taxon>Bacillati</taxon>
        <taxon>Actinomycetota</taxon>
        <taxon>Actinomycetes</taxon>
        <taxon>Mycobacteriales</taxon>
        <taxon>Mycobacteriaceae</taxon>
        <taxon>Mycolicibacterium</taxon>
    </lineage>
</organism>
<comment type="caution">
    <text evidence="2">The sequence shown here is derived from an EMBL/GenBank/DDBJ whole genome shotgun (WGS) entry which is preliminary data.</text>
</comment>
<evidence type="ECO:0000313" key="3">
    <source>
        <dbReference type="Proteomes" id="UP000032221"/>
    </source>
</evidence>
<dbReference type="RefSeq" id="WP_043395855.1">
    <property type="nucleotide sequence ID" value="NZ_BAAARC010000045.1"/>
</dbReference>
<dbReference type="EMBL" id="JXST01000046">
    <property type="protein sequence ID" value="KIU14355.1"/>
    <property type="molecule type" value="Genomic_DNA"/>
</dbReference>
<evidence type="ECO:0000256" key="1">
    <source>
        <dbReference type="SAM" id="Phobius"/>
    </source>
</evidence>
<dbReference type="AlphaFoldDB" id="A0A0D1KZT4"/>
<keyword evidence="1" id="KW-0472">Membrane</keyword>
<gene>
    <name evidence="2" type="ORF">TL10_24905</name>
</gene>
<keyword evidence="3" id="KW-1185">Reference proteome</keyword>
<sequence>MSPMVARQHVPVARAHSGAVNGRRMLFMGTLLLLIAVASVSGIVFAMSSGQPQVALIIGLISAAFFSRIRC</sequence>
<dbReference type="OrthoDB" id="4638848at2"/>
<feature type="transmembrane region" description="Helical" evidence="1">
    <location>
        <begin position="53"/>
        <end position="69"/>
    </location>
</feature>
<feature type="transmembrane region" description="Helical" evidence="1">
    <location>
        <begin position="26"/>
        <end position="47"/>
    </location>
</feature>
<dbReference type="PATRIC" id="fig|280871.6.peg.5164"/>
<keyword evidence="1" id="KW-1133">Transmembrane helix</keyword>
<evidence type="ECO:0000313" key="2">
    <source>
        <dbReference type="EMBL" id="KIU14355.1"/>
    </source>
</evidence>
<protein>
    <submittedName>
        <fullName evidence="2">Uncharacterized protein</fullName>
    </submittedName>
</protein>
<name>A0A0D1KZT4_9MYCO</name>
<keyword evidence="1" id="KW-0812">Transmembrane</keyword>
<accession>A0A0D1KZT4</accession>